<reference evidence="3 4" key="1">
    <citation type="submission" date="2019-02" db="EMBL/GenBank/DDBJ databases">
        <title>Haloarcula mannanilyticum sp. nov., a mannan degrading haloarchaeon isolated from commercial salt.</title>
        <authorList>
            <person name="Enomoto S."/>
            <person name="Shimane Y."/>
            <person name="Kamekura M."/>
            <person name="Ito T."/>
            <person name="Moriya O."/>
            <person name="Ihara K."/>
            <person name="Takahashi-Ando N."/>
            <person name="Fukushima Y."/>
            <person name="Yoshida Y."/>
            <person name="Usama R."/>
            <person name="Takai K."/>
            <person name="Minegishi H."/>
        </authorList>
    </citation>
    <scope>NUCLEOTIDE SEQUENCE [LARGE SCALE GENOMIC DNA]</scope>
    <source>
        <strain evidence="3 4">MD130-1</strain>
    </source>
</reference>
<feature type="domain" description="Peptidase S8/S53" evidence="2">
    <location>
        <begin position="13"/>
        <end position="96"/>
    </location>
</feature>
<proteinExistence type="inferred from homology"/>
<sequence length="109" mass="11670">MGRDTVNRLAGIDIEEHCTHVAGIAAAGGTDSGIIGTAPDATIVPLRTMFYKQFSDYYSVKQITIADTLHALGYAVVIGADVVNICLGVGPLSASVTRRRWTRLSHLRN</sequence>
<accession>A0A4C2ENN3</accession>
<dbReference type="AlphaFoldDB" id="A0A4C2ENN3"/>
<evidence type="ECO:0000256" key="1">
    <source>
        <dbReference type="PROSITE-ProRule" id="PRU01240"/>
    </source>
</evidence>
<name>A0A4C2ENN3_9EURY</name>
<dbReference type="GO" id="GO:0004252">
    <property type="term" value="F:serine-type endopeptidase activity"/>
    <property type="evidence" value="ECO:0007669"/>
    <property type="project" value="InterPro"/>
</dbReference>
<dbReference type="EMBL" id="BIXZ01000012">
    <property type="protein sequence ID" value="GCF15946.1"/>
    <property type="molecule type" value="Genomic_DNA"/>
</dbReference>
<dbReference type="OrthoDB" id="341609at2157"/>
<comment type="similarity">
    <text evidence="1">Belongs to the peptidase S8 family.</text>
</comment>
<evidence type="ECO:0000313" key="3">
    <source>
        <dbReference type="EMBL" id="GCF15946.1"/>
    </source>
</evidence>
<comment type="caution">
    <text evidence="1">Lacks conserved residue(s) required for the propagation of feature annotation.</text>
</comment>
<dbReference type="GO" id="GO:0006508">
    <property type="term" value="P:proteolysis"/>
    <property type="evidence" value="ECO:0007669"/>
    <property type="project" value="InterPro"/>
</dbReference>
<evidence type="ECO:0000259" key="2">
    <source>
        <dbReference type="Pfam" id="PF00082"/>
    </source>
</evidence>
<evidence type="ECO:0000313" key="4">
    <source>
        <dbReference type="Proteomes" id="UP000304382"/>
    </source>
</evidence>
<gene>
    <name evidence="3" type="ORF">Harman_38810</name>
</gene>
<dbReference type="InterPro" id="IPR036852">
    <property type="entry name" value="Peptidase_S8/S53_dom_sf"/>
</dbReference>
<dbReference type="InterPro" id="IPR000209">
    <property type="entry name" value="Peptidase_S8/S53_dom"/>
</dbReference>
<comment type="caution">
    <text evidence="3">The sequence shown here is derived from an EMBL/GenBank/DDBJ whole genome shotgun (WGS) entry which is preliminary data.</text>
</comment>
<organism evidence="3 4">
    <name type="scientific">Haloarcula mannanilytica</name>
    <dbReference type="NCBI Taxonomy" id="2509225"/>
    <lineage>
        <taxon>Archaea</taxon>
        <taxon>Methanobacteriati</taxon>
        <taxon>Methanobacteriota</taxon>
        <taxon>Stenosarchaea group</taxon>
        <taxon>Halobacteria</taxon>
        <taxon>Halobacteriales</taxon>
        <taxon>Haloarculaceae</taxon>
        <taxon>Haloarcula</taxon>
    </lineage>
</organism>
<dbReference type="Proteomes" id="UP000304382">
    <property type="component" value="Unassembled WGS sequence"/>
</dbReference>
<keyword evidence="4" id="KW-1185">Reference proteome</keyword>
<dbReference type="SUPFAM" id="SSF52743">
    <property type="entry name" value="Subtilisin-like"/>
    <property type="match status" value="1"/>
</dbReference>
<dbReference type="RefSeq" id="WP_160140715.1">
    <property type="nucleotide sequence ID" value="NZ_BIXZ01000012.1"/>
</dbReference>
<dbReference type="Gene3D" id="3.40.50.200">
    <property type="entry name" value="Peptidase S8/S53 domain"/>
    <property type="match status" value="1"/>
</dbReference>
<dbReference type="Pfam" id="PF00082">
    <property type="entry name" value="Peptidase_S8"/>
    <property type="match status" value="1"/>
</dbReference>
<protein>
    <recommendedName>
        <fullName evidence="2">Peptidase S8/S53 domain-containing protein</fullName>
    </recommendedName>
</protein>
<dbReference type="PROSITE" id="PS51892">
    <property type="entry name" value="SUBTILASE"/>
    <property type="match status" value="1"/>
</dbReference>